<feature type="region of interest" description="Disordered" evidence="2">
    <location>
        <begin position="40"/>
        <end position="83"/>
    </location>
</feature>
<evidence type="ECO:0000256" key="2">
    <source>
        <dbReference type="SAM" id="MobiDB-lite"/>
    </source>
</evidence>
<evidence type="ECO:0000313" key="4">
    <source>
        <dbReference type="Proteomes" id="UP000053664"/>
    </source>
</evidence>
<dbReference type="GeneID" id="19317897"/>
<reference evidence="3 4" key="1">
    <citation type="journal article" date="2013" name="Plant Cell">
        <title>The transition from a phytopathogenic smut ancestor to an anamorphic biocontrol agent deciphered by comparative whole-genome analysis.</title>
        <authorList>
            <person name="Lefebvre F."/>
            <person name="Joly D.L."/>
            <person name="Labbe C."/>
            <person name="Teichmann B."/>
            <person name="Linning R."/>
            <person name="Belzile F."/>
            <person name="Bakkeren G."/>
            <person name="Belanger R.R."/>
        </authorList>
    </citation>
    <scope>NUCLEOTIDE SEQUENCE [LARGE SCALE GENOMIC DNA]</scope>
    <source>
        <strain evidence="3 4">PF-1</strain>
    </source>
</reference>
<organism evidence="3 4">
    <name type="scientific">Pseudozyma flocculosa PF-1</name>
    <dbReference type="NCBI Taxonomy" id="1277687"/>
    <lineage>
        <taxon>Eukaryota</taxon>
        <taxon>Fungi</taxon>
        <taxon>Dikarya</taxon>
        <taxon>Basidiomycota</taxon>
        <taxon>Ustilaginomycotina</taxon>
        <taxon>Ustilaginomycetes</taxon>
        <taxon>Ustilaginales</taxon>
        <taxon>Ustilaginaceae</taxon>
        <taxon>Pseudozyma</taxon>
    </lineage>
</organism>
<accession>A0A061HD15</accession>
<dbReference type="AlphaFoldDB" id="A0A061HD15"/>
<feature type="coiled-coil region" evidence="1">
    <location>
        <begin position="299"/>
        <end position="326"/>
    </location>
</feature>
<dbReference type="EMBL" id="KE361634">
    <property type="protein sequence ID" value="EPQ28486.1"/>
    <property type="molecule type" value="Genomic_DNA"/>
</dbReference>
<feature type="region of interest" description="Disordered" evidence="2">
    <location>
        <begin position="254"/>
        <end position="276"/>
    </location>
</feature>
<keyword evidence="1" id="KW-0175">Coiled coil</keyword>
<feature type="compositionally biased region" description="Low complexity" evidence="2">
    <location>
        <begin position="216"/>
        <end position="229"/>
    </location>
</feature>
<feature type="region of interest" description="Disordered" evidence="2">
    <location>
        <begin position="215"/>
        <end position="240"/>
    </location>
</feature>
<dbReference type="OrthoDB" id="2556020at2759"/>
<dbReference type="HOGENOM" id="CLU_950517_0_0_1"/>
<protein>
    <submittedName>
        <fullName evidence="3">Uncharacterized protein</fullName>
    </submittedName>
</protein>
<proteinExistence type="predicted"/>
<gene>
    <name evidence="3" type="ORF">PFL1_03789</name>
</gene>
<dbReference type="RefSeq" id="XP_007879504.1">
    <property type="nucleotide sequence ID" value="XM_007881313.1"/>
</dbReference>
<evidence type="ECO:0000256" key="1">
    <source>
        <dbReference type="SAM" id="Coils"/>
    </source>
</evidence>
<evidence type="ECO:0000313" key="3">
    <source>
        <dbReference type="EMBL" id="EPQ28486.1"/>
    </source>
</evidence>
<dbReference type="KEGG" id="pfp:PFL1_03789"/>
<dbReference type="Proteomes" id="UP000053664">
    <property type="component" value="Unassembled WGS sequence"/>
</dbReference>
<sequence length="342" mass="36422">MESEITHILASLFLAQPPALPANRIAPNLATRLRLLSLPDAPPRANDPASSLAGTHPHPHPLGFLPEAHSGAADDGGDDGPNSDAARTRLIRWLVTDLYPSDHPVPTLDRVSDLFWSLRARLISAPKPAHIAHLHSDIVQRTLYAPGDARSFRIRLDLSPGHADPEQLTVLLVADCGNPTGITVSYENMLPTSSIPIVGDVWSAVVPPMHTPGPQAVSSLAAAPASSSATPNDQDEQDPAEYIGDADDFWAGYSDDEGSIAAPSAPDTRPAPGAGVPTDRHAFGLTVDHRNGVSDREELVALRDENVQLKKQLRTALDDIRRIRDEASTVIAALETLLPSAA</sequence>
<name>A0A061HD15_9BASI</name>